<dbReference type="EMBL" id="JANEYF010004026">
    <property type="protein sequence ID" value="KAJ8932529.1"/>
    <property type="molecule type" value="Genomic_DNA"/>
</dbReference>
<dbReference type="Pfam" id="PF18701">
    <property type="entry name" value="DUF5641"/>
    <property type="match status" value="1"/>
</dbReference>
<evidence type="ECO:0000256" key="1">
    <source>
        <dbReference type="SAM" id="Coils"/>
    </source>
</evidence>
<keyword evidence="1" id="KW-0175">Coiled coil</keyword>
<keyword evidence="4" id="KW-1185">Reference proteome</keyword>
<gene>
    <name evidence="3" type="ORF">NQ314_014600</name>
</gene>
<feature type="domain" description="DUF5641" evidence="2">
    <location>
        <begin position="389"/>
        <end position="481"/>
    </location>
</feature>
<evidence type="ECO:0000259" key="2">
    <source>
        <dbReference type="Pfam" id="PF18701"/>
    </source>
</evidence>
<dbReference type="Proteomes" id="UP001162156">
    <property type="component" value="Unassembled WGS sequence"/>
</dbReference>
<dbReference type="PANTHER" id="PTHR47331:SF8">
    <property type="match status" value="1"/>
</dbReference>
<dbReference type="AlphaFoldDB" id="A0AAV8X0L8"/>
<sequence>MADDKIQILIRKRGSIKARLTLFKKYLSQIEDKIVGKNFIDVEKEKFIELKARIEKVESLTTEFDEIQSDIEVLCEETDLDKHVEERQKFEDEFFAVLSKGKKIIEEYDSLMLVKGKEASHKQKTFASVNKALPRGKKDSCVVCKGFHEISGCKRFIELPVKDRVTHIRRNRLCLCCFSKEHLSYSCTAGKCSKCGLNHHVLLHYESRFPAKIETPSDSGSGRKDESVEGYSDLTRLYRVVAYCLRFLKNCKSNERDAGPLSLVEITKSEKALVKIVQRECFREEINLLKRGVSIKKGKISSLNPFLDEENLLRVGGRINLGPYKFDKKHPCLLGAKHSFTKLVIQAEHKRLLHAGPQMVLSSVRERFWPLGGRALARKVVHECVLLARFQRVQRLQQLFWRQWSKEYMAELQRRVKWKTGVNQLQEGMLVTIREDNVPPLCWRMGRILSLHPGQDGIARVATLRTVDGVIKRSFAKLYPLPIDNSN</sequence>
<evidence type="ECO:0000313" key="4">
    <source>
        <dbReference type="Proteomes" id="UP001162156"/>
    </source>
</evidence>
<feature type="coiled-coil region" evidence="1">
    <location>
        <begin position="40"/>
        <end position="77"/>
    </location>
</feature>
<accession>A0AAV8X0L8</accession>
<comment type="caution">
    <text evidence="3">The sequence shown here is derived from an EMBL/GenBank/DDBJ whole genome shotgun (WGS) entry which is preliminary data.</text>
</comment>
<proteinExistence type="predicted"/>
<evidence type="ECO:0000313" key="3">
    <source>
        <dbReference type="EMBL" id="KAJ8932529.1"/>
    </source>
</evidence>
<dbReference type="InterPro" id="IPR040676">
    <property type="entry name" value="DUF5641"/>
</dbReference>
<reference evidence="3" key="1">
    <citation type="journal article" date="2023" name="Insect Mol. Biol.">
        <title>Genome sequencing provides insights into the evolution of gene families encoding plant cell wall-degrading enzymes in longhorned beetles.</title>
        <authorList>
            <person name="Shin N.R."/>
            <person name="Okamura Y."/>
            <person name="Kirsch R."/>
            <person name="Pauchet Y."/>
        </authorList>
    </citation>
    <scope>NUCLEOTIDE SEQUENCE</scope>
    <source>
        <strain evidence="3">RBIC_L_NR</strain>
    </source>
</reference>
<name>A0AAV8X0L8_9CUCU</name>
<protein>
    <recommendedName>
        <fullName evidence="2">DUF5641 domain-containing protein</fullName>
    </recommendedName>
</protein>
<organism evidence="3 4">
    <name type="scientific">Rhamnusium bicolor</name>
    <dbReference type="NCBI Taxonomy" id="1586634"/>
    <lineage>
        <taxon>Eukaryota</taxon>
        <taxon>Metazoa</taxon>
        <taxon>Ecdysozoa</taxon>
        <taxon>Arthropoda</taxon>
        <taxon>Hexapoda</taxon>
        <taxon>Insecta</taxon>
        <taxon>Pterygota</taxon>
        <taxon>Neoptera</taxon>
        <taxon>Endopterygota</taxon>
        <taxon>Coleoptera</taxon>
        <taxon>Polyphaga</taxon>
        <taxon>Cucujiformia</taxon>
        <taxon>Chrysomeloidea</taxon>
        <taxon>Cerambycidae</taxon>
        <taxon>Lepturinae</taxon>
        <taxon>Rhagiini</taxon>
        <taxon>Rhamnusium</taxon>
    </lineage>
</organism>
<dbReference type="PANTHER" id="PTHR47331">
    <property type="entry name" value="PHD-TYPE DOMAIN-CONTAINING PROTEIN"/>
    <property type="match status" value="1"/>
</dbReference>